<proteinExistence type="predicted"/>
<dbReference type="NCBIfam" id="NF033564">
    <property type="entry name" value="transpos_ISAs1"/>
    <property type="match status" value="1"/>
</dbReference>
<dbReference type="PANTHER" id="PTHR30298:SF0">
    <property type="entry name" value="PROTEIN YBFL-RELATED"/>
    <property type="match status" value="1"/>
</dbReference>
<dbReference type="RefSeq" id="WP_006953938.1">
    <property type="nucleotide sequence ID" value="NZ_AAMX01000001.1"/>
</dbReference>
<comment type="caution">
    <text evidence="2">The sequence shown here is derived from an EMBL/GenBank/DDBJ whole genome shotgun (WGS) entry which is preliminary data.</text>
</comment>
<sequence length="120" mass="13803">MVQLIRGLTTTNYQKGLGFKLRLEWLKKYGEFSHGIPVLDTIARLVCRIDPQTFHQRFIQWMQATEKLTDKQVVAVDGKTLRRSYKRNDRQSRSHMISAFATKNGVVLGPLELPASIRST</sequence>
<dbReference type="EMBL" id="AAMX01000001">
    <property type="protein sequence ID" value="EAQ33210.1"/>
    <property type="molecule type" value="Genomic_DNA"/>
</dbReference>
<accession>A0ABP2CTK8</accession>
<feature type="domain" description="H repeat-associated protein N-terminal" evidence="1">
    <location>
        <begin position="22"/>
        <end position="62"/>
    </location>
</feature>
<dbReference type="InterPro" id="IPR032806">
    <property type="entry name" value="YbfD_N"/>
</dbReference>
<evidence type="ECO:0000313" key="2">
    <source>
        <dbReference type="EMBL" id="EAQ33210.1"/>
    </source>
</evidence>
<organism evidence="2 3">
    <name type="scientific">Idiomarina baltica OS145</name>
    <dbReference type="NCBI Taxonomy" id="314276"/>
    <lineage>
        <taxon>Bacteria</taxon>
        <taxon>Pseudomonadati</taxon>
        <taxon>Pseudomonadota</taxon>
        <taxon>Gammaproteobacteria</taxon>
        <taxon>Alteromonadales</taxon>
        <taxon>Idiomarinaceae</taxon>
        <taxon>Idiomarina</taxon>
    </lineage>
</organism>
<name>A0ABP2CTK8_9GAMM</name>
<dbReference type="Pfam" id="PF13808">
    <property type="entry name" value="DDE_Tnp_1_assoc"/>
    <property type="match status" value="1"/>
</dbReference>
<reference evidence="2 3" key="1">
    <citation type="submission" date="2006-01" db="EMBL/GenBank/DDBJ databases">
        <authorList>
            <person name="Brettar I."/>
            <person name="Hofle M."/>
            <person name="Ferriera S."/>
            <person name="Johnson J."/>
            <person name="Kravitz S."/>
            <person name="Halpern A."/>
            <person name="Remington K."/>
            <person name="Beeson K."/>
            <person name="Tran B."/>
            <person name="Rogers Y.-H."/>
            <person name="Friedman R."/>
            <person name="Venter J.C."/>
        </authorList>
    </citation>
    <scope>NUCLEOTIDE SEQUENCE [LARGE SCALE GENOMIC DNA]</scope>
    <source>
        <strain evidence="2 3">OS145</strain>
    </source>
</reference>
<dbReference type="InterPro" id="IPR051698">
    <property type="entry name" value="Transposase_11-like"/>
</dbReference>
<dbReference type="Proteomes" id="UP000016543">
    <property type="component" value="Unassembled WGS sequence"/>
</dbReference>
<dbReference type="InterPro" id="IPR047647">
    <property type="entry name" value="ISAs1_transpos"/>
</dbReference>
<dbReference type="PANTHER" id="PTHR30298">
    <property type="entry name" value="H REPEAT-ASSOCIATED PREDICTED TRANSPOSASE"/>
    <property type="match status" value="1"/>
</dbReference>
<gene>
    <name evidence="2" type="ORF">OS145_02540</name>
</gene>
<protein>
    <recommendedName>
        <fullName evidence="1">H repeat-associated protein N-terminal domain-containing protein</fullName>
    </recommendedName>
</protein>
<keyword evidence="3" id="KW-1185">Reference proteome</keyword>
<evidence type="ECO:0000259" key="1">
    <source>
        <dbReference type="Pfam" id="PF13808"/>
    </source>
</evidence>
<evidence type="ECO:0000313" key="3">
    <source>
        <dbReference type="Proteomes" id="UP000016543"/>
    </source>
</evidence>